<evidence type="ECO:0000313" key="4">
    <source>
        <dbReference type="Proteomes" id="UP000193749"/>
    </source>
</evidence>
<dbReference type="OrthoDB" id="6549033at2"/>
<reference evidence="3 4" key="1">
    <citation type="journal article" date="2017" name="Antonie Van Leeuwenhoek">
        <title>Phylogenomic resolution of the bacterial genus Pantoea and its relationship with Erwinia and Tatumella.</title>
        <authorList>
            <person name="Palmer M."/>
            <person name="Steenkamp E.T."/>
            <person name="Coetzee M.P."/>
            <person name="Chan W.Y."/>
            <person name="van Zyl E."/>
            <person name="De Maayer P."/>
            <person name="Coutinho T.A."/>
            <person name="Blom J."/>
            <person name="Smits T.H."/>
            <person name="Duffy B."/>
            <person name="Venter S.N."/>
        </authorList>
    </citation>
    <scope>NUCLEOTIDE SEQUENCE [LARGE SCALE GENOMIC DNA]</scope>
    <source>
        <strain evidence="3 4">LMG 2657</strain>
    </source>
</reference>
<evidence type="ECO:0000313" key="3">
    <source>
        <dbReference type="EMBL" id="ORM89424.1"/>
    </source>
</evidence>
<dbReference type="AlphaFoldDB" id="A0A1X1EKX5"/>
<organism evidence="3 4">
    <name type="scientific">Pantoea cypripedii</name>
    <name type="common">Pectobacterium cypripedii</name>
    <name type="synonym">Erwinia cypripedii</name>
    <dbReference type="NCBI Taxonomy" id="55209"/>
    <lineage>
        <taxon>Bacteria</taxon>
        <taxon>Pseudomonadati</taxon>
        <taxon>Pseudomonadota</taxon>
        <taxon>Gammaproteobacteria</taxon>
        <taxon>Enterobacterales</taxon>
        <taxon>Erwiniaceae</taxon>
        <taxon>Pantoea</taxon>
    </lineage>
</organism>
<keyword evidence="4" id="KW-1185">Reference proteome</keyword>
<sequence>MQFITHYRLRARYLGQWRRWLDEKDGRIVFERKPWRRAWRIFCGITLVNTIILFLATGVFAFHFGFQFAGPLLFALTAFWWFPWLLFTSVPPPAMTDTLETRLSEFNYQQHDVSISPEKQGPGTQVIRSCTDRGTTQ</sequence>
<dbReference type="STRING" id="55209.HA50_22565"/>
<feature type="compositionally biased region" description="Polar residues" evidence="1">
    <location>
        <begin position="122"/>
        <end position="137"/>
    </location>
</feature>
<feature type="region of interest" description="Disordered" evidence="1">
    <location>
        <begin position="114"/>
        <end position="137"/>
    </location>
</feature>
<proteinExistence type="predicted"/>
<comment type="caution">
    <text evidence="3">The sequence shown here is derived from an EMBL/GenBank/DDBJ whole genome shotgun (WGS) entry which is preliminary data.</text>
</comment>
<protein>
    <submittedName>
        <fullName evidence="3">Uncharacterized protein</fullName>
    </submittedName>
</protein>
<gene>
    <name evidence="3" type="ORF">HA50_22565</name>
</gene>
<name>A0A1X1EKX5_PANCY</name>
<feature type="transmembrane region" description="Helical" evidence="2">
    <location>
        <begin position="41"/>
        <end position="62"/>
    </location>
</feature>
<accession>A0A1X1EKX5</accession>
<dbReference type="Proteomes" id="UP000193749">
    <property type="component" value="Unassembled WGS sequence"/>
</dbReference>
<dbReference type="RefSeq" id="WP_084879133.1">
    <property type="nucleotide sequence ID" value="NZ_JAGGMY010000002.1"/>
</dbReference>
<keyword evidence="2" id="KW-0812">Transmembrane</keyword>
<evidence type="ECO:0000256" key="2">
    <source>
        <dbReference type="SAM" id="Phobius"/>
    </source>
</evidence>
<evidence type="ECO:0000256" key="1">
    <source>
        <dbReference type="SAM" id="MobiDB-lite"/>
    </source>
</evidence>
<keyword evidence="2" id="KW-1133">Transmembrane helix</keyword>
<feature type="transmembrane region" description="Helical" evidence="2">
    <location>
        <begin position="68"/>
        <end position="87"/>
    </location>
</feature>
<dbReference type="EMBL" id="MLJI01000002">
    <property type="protein sequence ID" value="ORM89424.1"/>
    <property type="molecule type" value="Genomic_DNA"/>
</dbReference>
<keyword evidence="2" id="KW-0472">Membrane</keyword>